<dbReference type="Gene3D" id="2.60.40.10">
    <property type="entry name" value="Immunoglobulins"/>
    <property type="match status" value="4"/>
</dbReference>
<gene>
    <name evidence="6" type="ORF">DY023_04960</name>
</gene>
<evidence type="ECO:0000256" key="2">
    <source>
        <dbReference type="ARBA" id="ARBA00023295"/>
    </source>
</evidence>
<dbReference type="OrthoDB" id="5241356at2"/>
<evidence type="ECO:0000313" key="7">
    <source>
        <dbReference type="Proteomes" id="UP000262172"/>
    </source>
</evidence>
<keyword evidence="2" id="KW-0378">Hydrolase</keyword>
<dbReference type="PANTHER" id="PTHR13817">
    <property type="entry name" value="TITIN"/>
    <property type="match status" value="1"/>
</dbReference>
<dbReference type="NCBIfam" id="NF012211">
    <property type="entry name" value="tand_rpt_95"/>
    <property type="match status" value="1"/>
</dbReference>
<dbReference type="SUPFAM" id="SSF49265">
    <property type="entry name" value="Fibronectin type III"/>
    <property type="match status" value="3"/>
</dbReference>
<dbReference type="PROSITE" id="PS50853">
    <property type="entry name" value="FN3"/>
    <property type="match status" value="3"/>
</dbReference>
<feature type="domain" description="Fibronectin type-III" evidence="5">
    <location>
        <begin position="1086"/>
        <end position="1175"/>
    </location>
</feature>
<sequence>GRKGTDTAKVTVSVHDWSVNGAPEPKRKSALAVEAGGTVSYNVLPDWIDPDGDDVYLKEVVAAPGDEVDFTTDGQLTYRAIASPPGRHEVQIVVADASGEDAGGTIQLDVRPVGSTLPKTNADHVVTKVGQQVTVSPLANDTSSSKEPLRLSRVDPVDGATVIPDYANKTFTFKTQAPGTYYVQYLVTAGVPSAAGLVRIDVEEATEEDLAPIAVRDVALLPTGGEVLVGVLNNDTDPSGGVLVVQSVTVEPGSGVSVSVLNHETLRIGDQGGVKDQVRIKYRISNGKQNAEGDVVVIPIPAPDKLLPPVANDDTAVVRAGDVVTIPVLDNDTHPNELALHVKPKLVEPFIDPEDGEAFVSQDEVRFRAGPEAKTVYATYNAVDENGQVDAGYITIQILAVDEERNAAPRPRDVTARTISGTTTNIAIPLDGIDQDGDSVELLGLDSNPTKGLVTVEQDYLVYEAFEDSTGTDTFTYKVRDNLGKEGTATVTVGIAPTEQVNQSPYAVKDAVVVRPGREVAVPVLANDSDPEGDQIALVKNGITPPKDVPGFDARVSGDRVLVQAPDAEVSTSLQYTIVDERGAEATAVLQVTVDNDVPLLFPIARDDRVKSEDVKDGVNVDLDVLANDEDPDGTTDSLKLVVENGGTIVKDRKVRVKVGDERQLVKYTLTDQDDQTTSAFIYVPALADLRPTVDASKSIEVISGETVEVPLDEYVTVAGGGSVVITEAEKVSAAHANGDNLIKDERTLVYTSAQGYFGADALSFEVTDGTGPDDPKGRKATLSIPITVLPPDNQQPTFTRGQLNVAPGEDAVSIDLTELTDDPDPADRGKHTFTYVGGATDGISARMDGTELKVEADSKTPKGTVATLTVRISDGETEPIEGTIEVRVTASTRALATANNDTYPEADQGVKITVPVLANDFNPFQDKGDLRLLTASVESGNGKADVVGDKVDVTPDAKFVGSMTVRYRIGDVTEDPDREVDGLIVLTVQGKPDAPGVPTVSSVQDRTVVLSWSPPANNGAEITEYTVRSVQGNAYERKCESTTCTLDGLTNNVKYLFQVTATNRVGESDPSPSSAEARPDARPDTPAAPTLVFGDKELKISWETPSTPGSPVEYYTLELSGGVGAGQKTEITGNSYTWTGLENGTEYTARVRAHNLAPDPSSWSTPSLGEIPAGPPAAPAAPTTAEQQPVGERAQMLVSWTAPNDNGDAIDGYRLQVINGSTVKQTLEIAAGKTSQSVVVDTSTTAYTYKVQAQNKAGWGDLSPASAPRRAAIKPDTPPRPTISDYGDRFLVVNKSSYQLSESQLNGATASETTYQYNLNNTGWKSNWDGSRITGLNNGDTYTVRVRAVATVGGKQYISDGSAASAGVIPFGVPPAPNVSAKNNGTTVTFTWSPNGTNGASITNARYNINGTGWKDAANSGSGSVTTASAYETTYSIQVQVYNKAGWSASGTASARTNDRPPPPDPPRAWVTNGAYVGSSDCADGCHKFHLNTNSVFPYGSHSVRCYSDAYPGGWSTNTYTFGGNASFDLWCHHGNMLREPPNQVWVTIDGTAYERRAW</sequence>
<dbReference type="InterPro" id="IPR040853">
    <property type="entry name" value="RapA2_cadherin-like"/>
</dbReference>
<feature type="domain" description="Fibronectin type-III" evidence="5">
    <location>
        <begin position="1179"/>
        <end position="1277"/>
    </location>
</feature>
<dbReference type="InterPro" id="IPR013783">
    <property type="entry name" value="Ig-like_fold"/>
</dbReference>
<dbReference type="PRINTS" id="PR00014">
    <property type="entry name" value="FNTYPEIII"/>
</dbReference>
<dbReference type="Proteomes" id="UP000262172">
    <property type="component" value="Unassembled WGS sequence"/>
</dbReference>
<dbReference type="SMART" id="SM00060">
    <property type="entry name" value="FN3"/>
    <property type="match status" value="5"/>
</dbReference>
<feature type="compositionally biased region" description="Polar residues" evidence="4">
    <location>
        <begin position="1065"/>
        <end position="1075"/>
    </location>
</feature>
<evidence type="ECO:0000256" key="3">
    <source>
        <dbReference type="ARBA" id="ARBA00023326"/>
    </source>
</evidence>
<keyword evidence="3" id="KW-0624">Polysaccharide degradation</keyword>
<keyword evidence="3" id="KW-0119">Carbohydrate metabolism</keyword>
<dbReference type="InterPro" id="IPR036116">
    <property type="entry name" value="FN3_sf"/>
</dbReference>
<organism evidence="6 7">
    <name type="scientific">Microbacterium bovistercoris</name>
    <dbReference type="NCBI Taxonomy" id="2293570"/>
    <lineage>
        <taxon>Bacteria</taxon>
        <taxon>Bacillati</taxon>
        <taxon>Actinomycetota</taxon>
        <taxon>Actinomycetes</taxon>
        <taxon>Micrococcales</taxon>
        <taxon>Microbacteriaceae</taxon>
        <taxon>Microbacterium</taxon>
    </lineage>
</organism>
<keyword evidence="1" id="KW-0677">Repeat</keyword>
<proteinExistence type="predicted"/>
<dbReference type="Pfam" id="PF00041">
    <property type="entry name" value="fn3"/>
    <property type="match status" value="3"/>
</dbReference>
<dbReference type="InterPro" id="IPR003961">
    <property type="entry name" value="FN3_dom"/>
</dbReference>
<dbReference type="EMBL" id="QUAB01000029">
    <property type="protein sequence ID" value="REJ06859.1"/>
    <property type="molecule type" value="Genomic_DNA"/>
</dbReference>
<name>A0A371NVX6_9MICO</name>
<dbReference type="GO" id="GO:0000272">
    <property type="term" value="P:polysaccharide catabolic process"/>
    <property type="evidence" value="ECO:0007669"/>
    <property type="project" value="UniProtKB-KW"/>
</dbReference>
<evidence type="ECO:0000256" key="4">
    <source>
        <dbReference type="SAM" id="MobiDB-lite"/>
    </source>
</evidence>
<protein>
    <submittedName>
        <fullName evidence="6">Tandem-95 repeat protein</fullName>
    </submittedName>
</protein>
<dbReference type="PANTHER" id="PTHR13817:SF73">
    <property type="entry name" value="FIBRONECTIN TYPE-III DOMAIN-CONTAINING PROTEIN"/>
    <property type="match status" value="1"/>
</dbReference>
<dbReference type="Pfam" id="PF17963">
    <property type="entry name" value="Big_9"/>
    <property type="match status" value="5"/>
</dbReference>
<evidence type="ECO:0000313" key="6">
    <source>
        <dbReference type="EMBL" id="REJ06859.1"/>
    </source>
</evidence>
<feature type="domain" description="Fibronectin type-III" evidence="5">
    <location>
        <begin position="995"/>
        <end position="1085"/>
    </location>
</feature>
<feature type="region of interest" description="Disordered" evidence="4">
    <location>
        <begin position="1159"/>
        <end position="1191"/>
    </location>
</feature>
<comment type="caution">
    <text evidence="6">The sequence shown here is derived from an EMBL/GenBank/DDBJ whole genome shotgun (WGS) entry which is preliminary data.</text>
</comment>
<feature type="non-terminal residue" evidence="6">
    <location>
        <position position="1"/>
    </location>
</feature>
<accession>A0A371NVX6</accession>
<dbReference type="InterPro" id="IPR050964">
    <property type="entry name" value="Striated_Muscle_Regulatory"/>
</dbReference>
<evidence type="ECO:0000259" key="5">
    <source>
        <dbReference type="PROSITE" id="PS50853"/>
    </source>
</evidence>
<dbReference type="Pfam" id="PF17803">
    <property type="entry name" value="Cadherin_4"/>
    <property type="match status" value="1"/>
</dbReference>
<dbReference type="RefSeq" id="WP_116241238.1">
    <property type="nucleotide sequence ID" value="NZ_QUAB01000029.1"/>
</dbReference>
<evidence type="ECO:0000256" key="1">
    <source>
        <dbReference type="ARBA" id="ARBA00022737"/>
    </source>
</evidence>
<reference evidence="6 7" key="1">
    <citation type="submission" date="2018-08" db="EMBL/GenBank/DDBJ databases">
        <title>Isolation, diversity and antifungal activity of Actinobacteria from cow dung.</title>
        <authorList>
            <person name="Ling L."/>
        </authorList>
    </citation>
    <scope>NUCLEOTIDE SEQUENCE [LARGE SCALE GENOMIC DNA]</scope>
    <source>
        <strain evidence="6 7">NEAU-LLE</strain>
    </source>
</reference>
<dbReference type="CDD" id="cd00063">
    <property type="entry name" value="FN3"/>
    <property type="match status" value="4"/>
</dbReference>
<keyword evidence="2" id="KW-0326">Glycosidase</keyword>
<dbReference type="GO" id="GO:0016798">
    <property type="term" value="F:hydrolase activity, acting on glycosyl bonds"/>
    <property type="evidence" value="ECO:0007669"/>
    <property type="project" value="UniProtKB-KW"/>
</dbReference>
<feature type="region of interest" description="Disordered" evidence="4">
    <location>
        <begin position="1261"/>
        <end position="1287"/>
    </location>
</feature>
<dbReference type="Gene3D" id="2.60.40.3440">
    <property type="match status" value="1"/>
</dbReference>
<feature type="region of interest" description="Disordered" evidence="4">
    <location>
        <begin position="1065"/>
        <end position="1090"/>
    </location>
</feature>
<feature type="compositionally biased region" description="Low complexity" evidence="4">
    <location>
        <begin position="1181"/>
        <end position="1190"/>
    </location>
</feature>
<keyword evidence="7" id="KW-1185">Reference proteome</keyword>